<dbReference type="GO" id="GO:0003677">
    <property type="term" value="F:DNA binding"/>
    <property type="evidence" value="ECO:0007669"/>
    <property type="project" value="UniProtKB-KW"/>
</dbReference>
<dbReference type="InterPro" id="IPR014710">
    <property type="entry name" value="RmlC-like_jellyroll"/>
</dbReference>
<organism evidence="3 4">
    <name type="scientific">Emcibacter nanhaiensis</name>
    <dbReference type="NCBI Taxonomy" id="1505037"/>
    <lineage>
        <taxon>Bacteria</taxon>
        <taxon>Pseudomonadati</taxon>
        <taxon>Pseudomonadota</taxon>
        <taxon>Alphaproteobacteria</taxon>
        <taxon>Emcibacterales</taxon>
        <taxon>Emcibacteraceae</taxon>
        <taxon>Emcibacter</taxon>
    </lineage>
</organism>
<dbReference type="PANTHER" id="PTHR46797:SF11">
    <property type="entry name" value="HTH-TYPE TRANSCRIPTIONAL REGULATOR PUUR"/>
    <property type="match status" value="1"/>
</dbReference>
<dbReference type="GO" id="GO:0005829">
    <property type="term" value="C:cytosol"/>
    <property type="evidence" value="ECO:0007669"/>
    <property type="project" value="TreeGrafter"/>
</dbReference>
<dbReference type="AlphaFoldDB" id="A0A501PWB2"/>
<dbReference type="EMBL" id="VFIY01000001">
    <property type="protein sequence ID" value="TPD64011.1"/>
    <property type="molecule type" value="Genomic_DNA"/>
</dbReference>
<dbReference type="OrthoDB" id="9814751at2"/>
<dbReference type="Gene3D" id="2.60.120.10">
    <property type="entry name" value="Jelly Rolls"/>
    <property type="match status" value="1"/>
</dbReference>
<dbReference type="InterPro" id="IPR001387">
    <property type="entry name" value="Cro/C1-type_HTH"/>
</dbReference>
<dbReference type="SUPFAM" id="SSF47413">
    <property type="entry name" value="lambda repressor-like DNA-binding domains"/>
    <property type="match status" value="1"/>
</dbReference>
<reference evidence="4" key="1">
    <citation type="submission" date="2019-06" db="EMBL/GenBank/DDBJ databases">
        <title>The complete genome of Emcibacter congregatus ZYLT.</title>
        <authorList>
            <person name="Zhao Z."/>
        </authorList>
    </citation>
    <scope>NUCLEOTIDE SEQUENCE [LARGE SCALE GENOMIC DNA]</scope>
    <source>
        <strain evidence="4">MCCC 1A06723</strain>
    </source>
</reference>
<dbReference type="CDD" id="cd00093">
    <property type="entry name" value="HTH_XRE"/>
    <property type="match status" value="1"/>
</dbReference>
<feature type="domain" description="HTH cro/C1-type" evidence="2">
    <location>
        <begin position="39"/>
        <end position="93"/>
    </location>
</feature>
<dbReference type="Pfam" id="PF01381">
    <property type="entry name" value="HTH_3"/>
    <property type="match status" value="1"/>
</dbReference>
<dbReference type="GO" id="GO:0003700">
    <property type="term" value="F:DNA-binding transcription factor activity"/>
    <property type="evidence" value="ECO:0007669"/>
    <property type="project" value="TreeGrafter"/>
</dbReference>
<dbReference type="CDD" id="cd02209">
    <property type="entry name" value="cupin_XRE_C"/>
    <property type="match status" value="1"/>
</dbReference>
<protein>
    <submittedName>
        <fullName evidence="3">Cupin domain-containing protein</fullName>
    </submittedName>
</protein>
<keyword evidence="4" id="KW-1185">Reference proteome</keyword>
<evidence type="ECO:0000313" key="3">
    <source>
        <dbReference type="EMBL" id="TPD64011.1"/>
    </source>
</evidence>
<dbReference type="InterPro" id="IPR010982">
    <property type="entry name" value="Lambda_DNA-bd_dom_sf"/>
</dbReference>
<name>A0A501PWB2_9PROT</name>
<dbReference type="Proteomes" id="UP000319148">
    <property type="component" value="Unassembled WGS sequence"/>
</dbReference>
<evidence type="ECO:0000259" key="2">
    <source>
        <dbReference type="PROSITE" id="PS50943"/>
    </source>
</evidence>
<dbReference type="InterPro" id="IPR013096">
    <property type="entry name" value="Cupin_2"/>
</dbReference>
<dbReference type="InterPro" id="IPR050807">
    <property type="entry name" value="TransReg_Diox_bact_type"/>
</dbReference>
<comment type="caution">
    <text evidence="3">The sequence shown here is derived from an EMBL/GenBank/DDBJ whole genome shotgun (WGS) entry which is preliminary data.</text>
</comment>
<gene>
    <name evidence="3" type="ORF">FIV46_00085</name>
</gene>
<dbReference type="Gene3D" id="1.10.260.40">
    <property type="entry name" value="lambda repressor-like DNA-binding domains"/>
    <property type="match status" value="1"/>
</dbReference>
<evidence type="ECO:0000313" key="4">
    <source>
        <dbReference type="Proteomes" id="UP000319148"/>
    </source>
</evidence>
<sequence length="212" mass="23638">MNFIGFLCLGVWDKIRSLYFEFDFKSTREGEKLDIGKRLKEIRLARNLSQRELAKRTGVANASISQIESNHLNPTVGALKRILDGIPISLSEFFSEGDIEDKQIFFAAEELAEIGERGISFRQVGANLNNRAIQFLHEKYKPGATTGKTAISHEGEECGMVLKGKIQIEVGDQKKILGPGDAYYFSSSMPHRFKNVGSEECEIVSACTPPTF</sequence>
<dbReference type="PANTHER" id="PTHR46797">
    <property type="entry name" value="HTH-TYPE TRANSCRIPTIONAL REGULATOR"/>
    <property type="match status" value="1"/>
</dbReference>
<proteinExistence type="predicted"/>
<dbReference type="Pfam" id="PF07883">
    <property type="entry name" value="Cupin_2"/>
    <property type="match status" value="1"/>
</dbReference>
<evidence type="ECO:0000256" key="1">
    <source>
        <dbReference type="ARBA" id="ARBA00023125"/>
    </source>
</evidence>
<dbReference type="InterPro" id="IPR011051">
    <property type="entry name" value="RmlC_Cupin_sf"/>
</dbReference>
<dbReference type="SUPFAM" id="SSF51182">
    <property type="entry name" value="RmlC-like cupins"/>
    <property type="match status" value="1"/>
</dbReference>
<keyword evidence="1" id="KW-0238">DNA-binding</keyword>
<accession>A0A501PWB2</accession>
<dbReference type="PROSITE" id="PS50943">
    <property type="entry name" value="HTH_CROC1"/>
    <property type="match status" value="1"/>
</dbReference>
<dbReference type="SMART" id="SM00530">
    <property type="entry name" value="HTH_XRE"/>
    <property type="match status" value="1"/>
</dbReference>